<feature type="compositionally biased region" description="Basic and acidic residues" evidence="1">
    <location>
        <begin position="129"/>
        <end position="138"/>
    </location>
</feature>
<feature type="compositionally biased region" description="Polar residues" evidence="1">
    <location>
        <begin position="30"/>
        <end position="42"/>
    </location>
</feature>
<proteinExistence type="predicted"/>
<feature type="region of interest" description="Disordered" evidence="1">
    <location>
        <begin position="30"/>
        <end position="138"/>
    </location>
</feature>
<evidence type="ECO:0000313" key="3">
    <source>
        <dbReference type="Proteomes" id="UP000467700"/>
    </source>
</evidence>
<reference evidence="2 3" key="1">
    <citation type="submission" date="2020-01" db="EMBL/GenBank/DDBJ databases">
        <authorList>
            <person name="Gupta K D."/>
        </authorList>
    </citation>
    <scope>NUCLEOTIDE SEQUENCE [LARGE SCALE GENOMIC DNA]</scope>
</reference>
<protein>
    <submittedName>
        <fullName evidence="2">Uncharacterized protein</fullName>
    </submittedName>
</protein>
<accession>A0A8S0WJN5</accession>
<comment type="caution">
    <text evidence="2">The sequence shown here is derived from an EMBL/GenBank/DDBJ whole genome shotgun (WGS) entry which is preliminary data.</text>
</comment>
<evidence type="ECO:0000313" key="2">
    <source>
        <dbReference type="EMBL" id="CAA7263913.1"/>
    </source>
</evidence>
<feature type="compositionally biased region" description="Basic and acidic residues" evidence="1">
    <location>
        <begin position="43"/>
        <end position="72"/>
    </location>
</feature>
<dbReference type="Proteomes" id="UP000467700">
    <property type="component" value="Unassembled WGS sequence"/>
</dbReference>
<sequence>MFTTFRGGVALLTRNPPIRTLALRLIGQRNVQTPAGQHSPDTYSKDVDDTPAEDKSVHRLDPNSDRVQKPHEPPSGQWSRAGVQTEEYRHVEGRNQPYAPEGGDRGRYGAQKSWREDKGPETSGGDEGPDAKGSHGRT</sequence>
<feature type="compositionally biased region" description="Basic and acidic residues" evidence="1">
    <location>
        <begin position="102"/>
        <end position="120"/>
    </location>
</feature>
<dbReference type="AlphaFoldDB" id="A0A8S0WJN5"/>
<dbReference type="EMBL" id="CACVBS010000042">
    <property type="protein sequence ID" value="CAA7263913.1"/>
    <property type="molecule type" value="Genomic_DNA"/>
</dbReference>
<evidence type="ECO:0000256" key="1">
    <source>
        <dbReference type="SAM" id="MobiDB-lite"/>
    </source>
</evidence>
<gene>
    <name evidence="2" type="ORF">AAE3_LOCUS6173</name>
</gene>
<dbReference type="OrthoDB" id="2687798at2759"/>
<name>A0A8S0WJN5_CYCAE</name>
<organism evidence="2 3">
    <name type="scientific">Cyclocybe aegerita</name>
    <name type="common">Black poplar mushroom</name>
    <name type="synonym">Agrocybe aegerita</name>
    <dbReference type="NCBI Taxonomy" id="1973307"/>
    <lineage>
        <taxon>Eukaryota</taxon>
        <taxon>Fungi</taxon>
        <taxon>Dikarya</taxon>
        <taxon>Basidiomycota</taxon>
        <taxon>Agaricomycotina</taxon>
        <taxon>Agaricomycetes</taxon>
        <taxon>Agaricomycetidae</taxon>
        <taxon>Agaricales</taxon>
        <taxon>Agaricineae</taxon>
        <taxon>Bolbitiaceae</taxon>
        <taxon>Cyclocybe</taxon>
    </lineage>
</organism>
<keyword evidence="3" id="KW-1185">Reference proteome</keyword>